<accession>A0A6A6CYM6</accession>
<evidence type="ECO:0000256" key="1">
    <source>
        <dbReference type="SAM" id="MobiDB-lite"/>
    </source>
</evidence>
<keyword evidence="3" id="KW-1185">Reference proteome</keyword>
<gene>
    <name evidence="2" type="ORF">M409DRAFT_51523</name>
</gene>
<dbReference type="GeneID" id="54565100"/>
<evidence type="ECO:0000313" key="3">
    <source>
        <dbReference type="Proteomes" id="UP000799537"/>
    </source>
</evidence>
<feature type="region of interest" description="Disordered" evidence="1">
    <location>
        <begin position="60"/>
        <end position="137"/>
    </location>
</feature>
<proteinExistence type="predicted"/>
<dbReference type="EMBL" id="ML993585">
    <property type="protein sequence ID" value="KAF2170486.1"/>
    <property type="molecule type" value="Genomic_DNA"/>
</dbReference>
<name>A0A6A6CYM6_ZASCE</name>
<dbReference type="AlphaFoldDB" id="A0A6A6CYM6"/>
<feature type="compositionally biased region" description="Polar residues" evidence="1">
    <location>
        <begin position="114"/>
        <end position="125"/>
    </location>
</feature>
<sequence length="198" mass="21128">MSLQQAALPVPSMTKEHLSTSAPYKNFKLSVAVSTAPMPMPAAADPTAFDFSQELQTDDAHLSPQKHQLLAKNAKPSAPAPTANVPALTPAHAQRMKQRPGRTDIPGSRFRPLTENSNSRRSSGTHPPPPSPAEQAATRTTLRLLTKKQSNAHRFAGELYIGVSISAFEKLPCDATATTASTRKAVPQGVANSRSRST</sequence>
<dbReference type="Proteomes" id="UP000799537">
    <property type="component" value="Unassembled WGS sequence"/>
</dbReference>
<evidence type="ECO:0000313" key="2">
    <source>
        <dbReference type="EMBL" id="KAF2170486.1"/>
    </source>
</evidence>
<feature type="region of interest" description="Disordered" evidence="1">
    <location>
        <begin position="177"/>
        <end position="198"/>
    </location>
</feature>
<reference evidence="2" key="1">
    <citation type="journal article" date="2020" name="Stud. Mycol.">
        <title>101 Dothideomycetes genomes: a test case for predicting lifestyles and emergence of pathogens.</title>
        <authorList>
            <person name="Haridas S."/>
            <person name="Albert R."/>
            <person name="Binder M."/>
            <person name="Bloem J."/>
            <person name="Labutti K."/>
            <person name="Salamov A."/>
            <person name="Andreopoulos B."/>
            <person name="Baker S."/>
            <person name="Barry K."/>
            <person name="Bills G."/>
            <person name="Bluhm B."/>
            <person name="Cannon C."/>
            <person name="Castanera R."/>
            <person name="Culley D."/>
            <person name="Daum C."/>
            <person name="Ezra D."/>
            <person name="Gonzalez J."/>
            <person name="Henrissat B."/>
            <person name="Kuo A."/>
            <person name="Liang C."/>
            <person name="Lipzen A."/>
            <person name="Lutzoni F."/>
            <person name="Magnuson J."/>
            <person name="Mondo S."/>
            <person name="Nolan M."/>
            <person name="Ohm R."/>
            <person name="Pangilinan J."/>
            <person name="Park H.-J."/>
            <person name="Ramirez L."/>
            <person name="Alfaro M."/>
            <person name="Sun H."/>
            <person name="Tritt A."/>
            <person name="Yoshinaga Y."/>
            <person name="Zwiers L.-H."/>
            <person name="Turgeon B."/>
            <person name="Goodwin S."/>
            <person name="Spatafora J."/>
            <person name="Crous P."/>
            <person name="Grigoriev I."/>
        </authorList>
    </citation>
    <scope>NUCLEOTIDE SEQUENCE</scope>
    <source>
        <strain evidence="2">ATCC 36951</strain>
    </source>
</reference>
<organism evidence="2 3">
    <name type="scientific">Zasmidium cellare ATCC 36951</name>
    <dbReference type="NCBI Taxonomy" id="1080233"/>
    <lineage>
        <taxon>Eukaryota</taxon>
        <taxon>Fungi</taxon>
        <taxon>Dikarya</taxon>
        <taxon>Ascomycota</taxon>
        <taxon>Pezizomycotina</taxon>
        <taxon>Dothideomycetes</taxon>
        <taxon>Dothideomycetidae</taxon>
        <taxon>Mycosphaerellales</taxon>
        <taxon>Mycosphaerellaceae</taxon>
        <taxon>Zasmidium</taxon>
    </lineage>
</organism>
<dbReference type="RefSeq" id="XP_033671375.1">
    <property type="nucleotide sequence ID" value="XM_033811828.1"/>
</dbReference>
<protein>
    <submittedName>
        <fullName evidence="2">Uncharacterized protein</fullName>
    </submittedName>
</protein>
<feature type="region of interest" description="Disordered" evidence="1">
    <location>
        <begin position="1"/>
        <end position="22"/>
    </location>
</feature>